<dbReference type="InterPro" id="IPR027032">
    <property type="entry name" value="Twinkle-like"/>
</dbReference>
<accession>A0A0N4ZPE1</accession>
<dbReference type="PANTHER" id="PTHR12873">
    <property type="entry name" value="T7-LIKE MITOCHONDRIAL DNA HELICASE"/>
    <property type="match status" value="1"/>
</dbReference>
<keyword evidence="2" id="KW-1185">Reference proteome</keyword>
<reference evidence="3" key="1">
    <citation type="submission" date="2017-02" db="UniProtKB">
        <authorList>
            <consortium name="WormBaseParasite"/>
        </authorList>
    </citation>
    <scope>IDENTIFICATION</scope>
</reference>
<organism evidence="2 3">
    <name type="scientific">Parastrongyloides trichosuri</name>
    <name type="common">Possum-specific nematode worm</name>
    <dbReference type="NCBI Taxonomy" id="131310"/>
    <lineage>
        <taxon>Eukaryota</taxon>
        <taxon>Metazoa</taxon>
        <taxon>Ecdysozoa</taxon>
        <taxon>Nematoda</taxon>
        <taxon>Chromadorea</taxon>
        <taxon>Rhabditida</taxon>
        <taxon>Tylenchina</taxon>
        <taxon>Panagrolaimomorpha</taxon>
        <taxon>Strongyloidoidea</taxon>
        <taxon>Strongyloididae</taxon>
        <taxon>Parastrongyloides</taxon>
    </lineage>
</organism>
<dbReference type="GO" id="GO:0006264">
    <property type="term" value="P:mitochondrial DNA replication"/>
    <property type="evidence" value="ECO:0007669"/>
    <property type="project" value="TreeGrafter"/>
</dbReference>
<dbReference type="STRING" id="131310.A0A0N4ZPE1"/>
<dbReference type="GO" id="GO:0043139">
    <property type="term" value="F:5'-3' DNA helicase activity"/>
    <property type="evidence" value="ECO:0007669"/>
    <property type="project" value="InterPro"/>
</dbReference>
<name>A0A0N4ZPE1_PARTI</name>
<dbReference type="SUPFAM" id="SSF52540">
    <property type="entry name" value="P-loop containing nucleoside triphosphate hydrolases"/>
    <property type="match status" value="1"/>
</dbReference>
<dbReference type="GO" id="GO:0003697">
    <property type="term" value="F:single-stranded DNA binding"/>
    <property type="evidence" value="ECO:0007669"/>
    <property type="project" value="InterPro"/>
</dbReference>
<feature type="domain" description="SF4 helicase" evidence="1">
    <location>
        <begin position="460"/>
        <end position="728"/>
    </location>
</feature>
<dbReference type="PANTHER" id="PTHR12873:SF0">
    <property type="entry name" value="TWINKLE MTDNA HELICASE"/>
    <property type="match status" value="1"/>
</dbReference>
<protein>
    <submittedName>
        <fullName evidence="3">SF4 helicase domain-containing protein</fullName>
    </submittedName>
</protein>
<dbReference type="Pfam" id="PF03796">
    <property type="entry name" value="DnaB_C"/>
    <property type="match status" value="1"/>
</dbReference>
<dbReference type="InterPro" id="IPR007694">
    <property type="entry name" value="DNA_helicase_DnaB-like_C"/>
</dbReference>
<dbReference type="Proteomes" id="UP000038045">
    <property type="component" value="Unplaced"/>
</dbReference>
<sequence length="735" mass="85717">MNCCRSWLLKKKAPLSNTTKRSIALSSIIYNENDTDPLRILDQEHSKNEHDNSSKIDLLLKKFKKKDKTITVQLTPTDIINDLKNFNVPHKKSHYTNFVTTTCHSCWSHYSTFIIPEENLTHCIDCGAEGSYEEYKKLLEVKSNFLKEIIISESPNELLNENDLDPDLYDNISFTKHLEEHYGKEKNVNTFKHNFSEEITDKTKHFIADKIDSLMKNVTKYYEDDMITKIWNESQEIPQSFDHNLNINFKIFNKNLGIDSLSPSLLRDCNIRIHYDDEEQLSIIYPRFIRNIQRPIGLKIIKQTNSDKLIKQLYPQNNRFSGIFCYHKLSLNEKTIILTTNERDALAINQSMNTFNALSLPKGCNMDYSIIPYLESFEKIYLWFPEKQQIYAKNLAIILNISRCYIILEKERPIELLRKGESEQICNIIKRAYEKNITNAFKGLAELREDVKAEIVDNAQKMKGFARWIRFDILNEYLYGLRPSELTVITGGSGYGKTTFISEYSIDLFTQGVRTMICSFEMSEEKIMKWMLVQYASVPLYRKEHHSLVEVWLDRFEKRQPNIMFLKTNTLRNKNINDIFNILKENIIQCGIQHVVIDNLQFLIGISTLNNDSSSSLERFNLQDRFIGLLRNLATDCGVHITLVVHPRKTPSDISLELQDVGGSGKITQEADNVLAIIRKKDEKDEKKSKKYLVILKNRYGGRRTNVQQIEMIYQAPTFTHILIDHSKEDDSKIE</sequence>
<evidence type="ECO:0000313" key="3">
    <source>
        <dbReference type="WBParaSite" id="PTRK_0001040100.1"/>
    </source>
</evidence>
<evidence type="ECO:0000259" key="1">
    <source>
        <dbReference type="PROSITE" id="PS51199"/>
    </source>
</evidence>
<dbReference type="WBParaSite" id="PTRK_0001040100.1">
    <property type="protein sequence ID" value="PTRK_0001040100.1"/>
    <property type="gene ID" value="PTRK_0001040100"/>
</dbReference>
<dbReference type="InterPro" id="IPR027417">
    <property type="entry name" value="P-loop_NTPase"/>
</dbReference>
<dbReference type="AlphaFoldDB" id="A0A0N4ZPE1"/>
<dbReference type="PROSITE" id="PS51199">
    <property type="entry name" value="SF4_HELICASE"/>
    <property type="match status" value="1"/>
</dbReference>
<dbReference type="GO" id="GO:0005524">
    <property type="term" value="F:ATP binding"/>
    <property type="evidence" value="ECO:0007669"/>
    <property type="project" value="InterPro"/>
</dbReference>
<dbReference type="GO" id="GO:0005739">
    <property type="term" value="C:mitochondrion"/>
    <property type="evidence" value="ECO:0007669"/>
    <property type="project" value="TreeGrafter"/>
</dbReference>
<evidence type="ECO:0000313" key="2">
    <source>
        <dbReference type="Proteomes" id="UP000038045"/>
    </source>
</evidence>
<proteinExistence type="predicted"/>
<dbReference type="Gene3D" id="3.40.50.300">
    <property type="entry name" value="P-loop containing nucleotide triphosphate hydrolases"/>
    <property type="match status" value="1"/>
</dbReference>